<proteinExistence type="inferred from homology"/>
<evidence type="ECO:0000313" key="5">
    <source>
        <dbReference type="EMBL" id="VAW19319.1"/>
    </source>
</evidence>
<dbReference type="InterPro" id="IPR037171">
    <property type="entry name" value="NagB/RpiA_transferase-like"/>
</dbReference>
<comment type="similarity">
    <text evidence="1">Belongs to the acetyl-CoA hydrolase/transferase family.</text>
</comment>
<dbReference type="SUPFAM" id="SSF100950">
    <property type="entry name" value="NagB/RpiA/CoA transferase-like"/>
    <property type="match status" value="2"/>
</dbReference>
<dbReference type="Pfam" id="PF13336">
    <property type="entry name" value="AcetylCoA_hyd_C"/>
    <property type="match status" value="1"/>
</dbReference>
<organism evidence="5">
    <name type="scientific">hydrothermal vent metagenome</name>
    <dbReference type="NCBI Taxonomy" id="652676"/>
    <lineage>
        <taxon>unclassified sequences</taxon>
        <taxon>metagenomes</taxon>
        <taxon>ecological metagenomes</taxon>
    </lineage>
</organism>
<dbReference type="GO" id="GO:0008775">
    <property type="term" value="F:acetate CoA-transferase activity"/>
    <property type="evidence" value="ECO:0007669"/>
    <property type="project" value="InterPro"/>
</dbReference>
<dbReference type="GO" id="GO:0006083">
    <property type="term" value="P:acetate metabolic process"/>
    <property type="evidence" value="ECO:0007669"/>
    <property type="project" value="InterPro"/>
</dbReference>
<evidence type="ECO:0000256" key="1">
    <source>
        <dbReference type="ARBA" id="ARBA00009632"/>
    </source>
</evidence>
<dbReference type="Gene3D" id="3.40.1080.10">
    <property type="entry name" value="Glutaconate Coenzyme A-transferase"/>
    <property type="match status" value="1"/>
</dbReference>
<dbReference type="InterPro" id="IPR038460">
    <property type="entry name" value="AcetylCoA_hyd_C_sf"/>
</dbReference>
<name>A0A3B0U4D6_9ZZZZ</name>
<dbReference type="EMBL" id="UOEP01000097">
    <property type="protein sequence ID" value="VAW19319.1"/>
    <property type="molecule type" value="Genomic_DNA"/>
</dbReference>
<feature type="domain" description="Acetyl-CoA hydrolase/transferase N-terminal" evidence="3">
    <location>
        <begin position="29"/>
        <end position="183"/>
    </location>
</feature>
<dbReference type="InterPro" id="IPR003702">
    <property type="entry name" value="ActCoA_hydro_N"/>
</dbReference>
<dbReference type="PANTHER" id="PTHR21432">
    <property type="entry name" value="ACETYL-COA HYDROLASE-RELATED"/>
    <property type="match status" value="1"/>
</dbReference>
<dbReference type="Gene3D" id="3.30.750.70">
    <property type="entry name" value="4-hydroxybutyrate coenzyme like domains"/>
    <property type="match status" value="1"/>
</dbReference>
<dbReference type="InterPro" id="IPR046433">
    <property type="entry name" value="ActCoA_hydro"/>
</dbReference>
<dbReference type="Pfam" id="PF02550">
    <property type="entry name" value="AcetylCoA_hydro"/>
    <property type="match status" value="1"/>
</dbReference>
<dbReference type="Gene3D" id="3.40.1080.20">
    <property type="entry name" value="Acetyl-CoA hydrolase/transferase C-terminal domain"/>
    <property type="match status" value="1"/>
</dbReference>
<evidence type="ECO:0000256" key="2">
    <source>
        <dbReference type="ARBA" id="ARBA00022679"/>
    </source>
</evidence>
<dbReference type="GO" id="GO:0016787">
    <property type="term" value="F:hydrolase activity"/>
    <property type="evidence" value="ECO:0007669"/>
    <property type="project" value="UniProtKB-KW"/>
</dbReference>
<keyword evidence="5" id="KW-0378">Hydrolase</keyword>
<reference evidence="5" key="1">
    <citation type="submission" date="2018-06" db="EMBL/GenBank/DDBJ databases">
        <authorList>
            <person name="Zhirakovskaya E."/>
        </authorList>
    </citation>
    <scope>NUCLEOTIDE SEQUENCE</scope>
</reference>
<gene>
    <name evidence="5" type="ORF">MNBD_BACTEROID01-193</name>
</gene>
<keyword evidence="2 5" id="KW-0808">Transferase</keyword>
<sequence>MRIINHVEEAVNPFNIKPGSLIYTAGNAATPQTLLKQLVKDKSIKDVELISVLLLGDIRELFESEACQRIKHRVIFSGPYSRNALNKGMATYQVMHLSDIPHQVKEYLKPNVAFINVSGPDKGGNYSYGTSVEGIQAAVNTAKANGGIVVAERNKQMPFILGTTLDESKIDYLIDTDYPLPVTPVHQPDETAKKIGHLITELYISDGCTLQYGIGKVPEAVTDAIIDKGIKDIGIYSELFADAMRKLVQKRVVTNKYSDVNFSISSIFLATDKSGYEWLDYNSSVQSRPCNLTNSILKIAQQHKMVAINSAIGVDLHGNIWADSLKGREIYSGIGGQADFLRGSYLSKDGYGIIAMESTTASGISKINDMCPEGITTTAIAADPVIIVTEQGAFNPKGLNLVEHAIGIAHLAKPDTRETLLKKIYDSPEFYKSKEALKDKAPKGFIPYEEIS</sequence>
<dbReference type="InterPro" id="IPR026888">
    <property type="entry name" value="AcetylCoA_hyd_C"/>
</dbReference>
<evidence type="ECO:0000259" key="3">
    <source>
        <dbReference type="Pfam" id="PF02550"/>
    </source>
</evidence>
<protein>
    <submittedName>
        <fullName evidence="5">Acetyl-CoA hydrolase/transferase</fullName>
    </submittedName>
</protein>
<dbReference type="AlphaFoldDB" id="A0A3B0U4D6"/>
<accession>A0A3B0U4D6</accession>
<feature type="domain" description="Acetyl-CoA hydrolase/transferase C-terminal" evidence="4">
    <location>
        <begin position="276"/>
        <end position="423"/>
    </location>
</feature>
<dbReference type="PANTHER" id="PTHR21432:SF20">
    <property type="entry name" value="ACETYL-COA HYDROLASE"/>
    <property type="match status" value="1"/>
</dbReference>
<evidence type="ECO:0000259" key="4">
    <source>
        <dbReference type="Pfam" id="PF13336"/>
    </source>
</evidence>